<dbReference type="SUPFAM" id="SSF47616">
    <property type="entry name" value="GST C-terminal domain-like"/>
    <property type="match status" value="1"/>
</dbReference>
<dbReference type="GO" id="GO:0016740">
    <property type="term" value="F:transferase activity"/>
    <property type="evidence" value="ECO:0007669"/>
    <property type="project" value="UniProtKB-KW"/>
</dbReference>
<dbReference type="RefSeq" id="WP_130551467.1">
    <property type="nucleotide sequence ID" value="NZ_SHMC01000003.1"/>
</dbReference>
<dbReference type="InterPro" id="IPR010987">
    <property type="entry name" value="Glutathione-S-Trfase_C-like"/>
</dbReference>
<dbReference type="InterPro" id="IPR004046">
    <property type="entry name" value="GST_C"/>
</dbReference>
<comment type="caution">
    <text evidence="3">The sequence shown here is derived from an EMBL/GenBank/DDBJ whole genome shotgun (WGS) entry which is preliminary data.</text>
</comment>
<dbReference type="Pfam" id="PF13417">
    <property type="entry name" value="GST_N_3"/>
    <property type="match status" value="1"/>
</dbReference>
<dbReference type="PANTHER" id="PTHR44051">
    <property type="entry name" value="GLUTATHIONE S-TRANSFERASE-RELATED"/>
    <property type="match status" value="1"/>
</dbReference>
<feature type="domain" description="GST N-terminal" evidence="1">
    <location>
        <begin position="1"/>
        <end position="78"/>
    </location>
</feature>
<dbReference type="Pfam" id="PF00043">
    <property type="entry name" value="GST_C"/>
    <property type="match status" value="1"/>
</dbReference>
<dbReference type="EMBL" id="SHMC01000003">
    <property type="protein sequence ID" value="TAA25850.1"/>
    <property type="molecule type" value="Genomic_DNA"/>
</dbReference>
<evidence type="ECO:0000313" key="3">
    <source>
        <dbReference type="EMBL" id="TAA25850.1"/>
    </source>
</evidence>
<sequence>MLKLLGKPTSINVRKVLWLAAELDLALAHDAMDGPGDADALRALNPNGLVPVLIDGTAVLWESNTVCRYLAARQRRHDLLPVDPLARARVEQWMDWQATELNGAWRPAFMALVRRAPLTQDANAVDASIAAWNRLMGLLDAQLATTGAFVVGADFTLADIVLGLSANRWRMTPMTRPELPAVDAWIARLETRAGYRAHGGNGIP</sequence>
<dbReference type="PROSITE" id="PS50404">
    <property type="entry name" value="GST_NTER"/>
    <property type="match status" value="1"/>
</dbReference>
<keyword evidence="3" id="KW-0808">Transferase</keyword>
<dbReference type="InterPro" id="IPR004045">
    <property type="entry name" value="Glutathione_S-Trfase_N"/>
</dbReference>
<dbReference type="SFLD" id="SFLDS00019">
    <property type="entry name" value="Glutathione_Transferase_(cytos"/>
    <property type="match status" value="1"/>
</dbReference>
<proteinExistence type="predicted"/>
<name>A0A4Q8LBL3_9GAMM</name>
<dbReference type="InterPro" id="IPR040079">
    <property type="entry name" value="Glutathione_S-Trfase"/>
</dbReference>
<protein>
    <submittedName>
        <fullName evidence="3">Glutathione S-transferase</fullName>
    </submittedName>
</protein>
<dbReference type="PROSITE" id="PS50405">
    <property type="entry name" value="GST_CTER"/>
    <property type="match status" value="1"/>
</dbReference>
<dbReference type="OrthoDB" id="5958450at2"/>
<dbReference type="SUPFAM" id="SSF52833">
    <property type="entry name" value="Thioredoxin-like"/>
    <property type="match status" value="1"/>
</dbReference>
<dbReference type="Gene3D" id="1.20.1050.10">
    <property type="match status" value="1"/>
</dbReference>
<organism evidence="3 4">
    <name type="scientific">Pseudoxanthomonas winnipegensis</name>
    <dbReference type="NCBI Taxonomy" id="2480810"/>
    <lineage>
        <taxon>Bacteria</taxon>
        <taxon>Pseudomonadati</taxon>
        <taxon>Pseudomonadota</taxon>
        <taxon>Gammaproteobacteria</taxon>
        <taxon>Lysobacterales</taxon>
        <taxon>Lysobacteraceae</taxon>
        <taxon>Pseudoxanthomonas</taxon>
    </lineage>
</organism>
<gene>
    <name evidence="3" type="ORF">EA660_10510</name>
</gene>
<evidence type="ECO:0000313" key="4">
    <source>
        <dbReference type="Proteomes" id="UP000292627"/>
    </source>
</evidence>
<evidence type="ECO:0000259" key="2">
    <source>
        <dbReference type="PROSITE" id="PS50405"/>
    </source>
</evidence>
<feature type="domain" description="GST C-terminal" evidence="2">
    <location>
        <begin position="83"/>
        <end position="204"/>
    </location>
</feature>
<dbReference type="InterPro" id="IPR036249">
    <property type="entry name" value="Thioredoxin-like_sf"/>
</dbReference>
<evidence type="ECO:0000259" key="1">
    <source>
        <dbReference type="PROSITE" id="PS50404"/>
    </source>
</evidence>
<dbReference type="AlphaFoldDB" id="A0A4Q8LBL3"/>
<dbReference type="InterPro" id="IPR036282">
    <property type="entry name" value="Glutathione-S-Trfase_C_sf"/>
</dbReference>
<dbReference type="Proteomes" id="UP000292627">
    <property type="component" value="Unassembled WGS sequence"/>
</dbReference>
<dbReference type="SFLD" id="SFLDG01150">
    <property type="entry name" value="Main.1:_Beta-like"/>
    <property type="match status" value="1"/>
</dbReference>
<accession>A0A4Q8LBL3</accession>
<dbReference type="PANTHER" id="PTHR44051:SF19">
    <property type="entry name" value="DISULFIDE-BOND OXIDOREDUCTASE YFCG"/>
    <property type="match status" value="1"/>
</dbReference>
<dbReference type="Gene3D" id="3.40.30.10">
    <property type="entry name" value="Glutaredoxin"/>
    <property type="match status" value="1"/>
</dbReference>
<reference evidence="3 4" key="1">
    <citation type="submission" date="2019-02" db="EMBL/GenBank/DDBJ databases">
        <title>WGS of Pseudoxanthomonas species novum from clinical isolates.</title>
        <authorList>
            <person name="Bernier A.-M."/>
            <person name="Bernard K."/>
            <person name="Vachon A."/>
        </authorList>
    </citation>
    <scope>NUCLEOTIDE SEQUENCE [LARGE SCALE GENOMIC DNA]</scope>
    <source>
        <strain evidence="3 4">NML171200</strain>
    </source>
</reference>
<dbReference type="SFLD" id="SFLDG00358">
    <property type="entry name" value="Main_(cytGST)"/>
    <property type="match status" value="1"/>
</dbReference>